<organism evidence="2 3">
    <name type="scientific">Virgibacillus pantothenticus</name>
    <dbReference type="NCBI Taxonomy" id="1473"/>
    <lineage>
        <taxon>Bacteria</taxon>
        <taxon>Bacillati</taxon>
        <taxon>Bacillota</taxon>
        <taxon>Bacilli</taxon>
        <taxon>Bacillales</taxon>
        <taxon>Bacillaceae</taxon>
        <taxon>Virgibacillus</taxon>
    </lineage>
</organism>
<feature type="domain" description="NTF2-like N-terminal transpeptidase" evidence="1">
    <location>
        <begin position="2"/>
        <end position="68"/>
    </location>
</feature>
<dbReference type="Proteomes" id="UP000036780">
    <property type="component" value="Unassembled WGS sequence"/>
</dbReference>
<accession>A0A0L0QSV9</accession>
<dbReference type="AlphaFoldDB" id="A0A0L0QSV9"/>
<evidence type="ECO:0000259" key="1">
    <source>
        <dbReference type="Pfam" id="PF05223"/>
    </source>
</evidence>
<dbReference type="InterPro" id="IPR032710">
    <property type="entry name" value="NTF2-like_dom_sf"/>
</dbReference>
<evidence type="ECO:0000313" key="2">
    <source>
        <dbReference type="EMBL" id="KNE21253.1"/>
    </source>
</evidence>
<sequence length="78" mass="9401">MDFEGMYQQLDQATKEKVSKWQFVKRYKKIYQGIEAKALKVEAIKDEQADDESEAKAFRYRLKMDTLQRYSYITHINI</sequence>
<dbReference type="Gene3D" id="3.10.450.100">
    <property type="entry name" value="NTF2-like, domain 1"/>
    <property type="match status" value="1"/>
</dbReference>
<keyword evidence="3" id="KW-1185">Reference proteome</keyword>
<dbReference type="RefSeq" id="WP_050350670.1">
    <property type="nucleotide sequence ID" value="NZ_CP073011.1"/>
</dbReference>
<evidence type="ECO:0000313" key="3">
    <source>
        <dbReference type="Proteomes" id="UP000036780"/>
    </source>
</evidence>
<dbReference type="PATRIC" id="fig|1473.5.peg.4226"/>
<name>A0A0L0QSV9_VIRPA</name>
<dbReference type="OrthoDB" id="9804124at2"/>
<protein>
    <recommendedName>
        <fullName evidence="1">NTF2-like N-terminal transpeptidase domain-containing protein</fullName>
    </recommendedName>
</protein>
<reference evidence="3" key="1">
    <citation type="submission" date="2015-07" db="EMBL/GenBank/DDBJ databases">
        <title>Fjat-10053 dsm26.</title>
        <authorList>
            <person name="Liu B."/>
            <person name="Wang J."/>
            <person name="Zhu Y."/>
            <person name="Liu G."/>
            <person name="Chen Q."/>
            <person name="Chen Z."/>
            <person name="Lan J."/>
            <person name="Che J."/>
            <person name="Ge C."/>
            <person name="Shi H."/>
            <person name="Pan Z."/>
            <person name="Liu X."/>
        </authorList>
    </citation>
    <scope>NUCLEOTIDE SEQUENCE [LARGE SCALE GENOMIC DNA]</scope>
    <source>
        <strain evidence="3">DSM 26</strain>
    </source>
</reference>
<dbReference type="GeneID" id="66873030"/>
<comment type="caution">
    <text evidence="2">The sequence shown here is derived from an EMBL/GenBank/DDBJ whole genome shotgun (WGS) entry which is preliminary data.</text>
</comment>
<dbReference type="SUPFAM" id="SSF54427">
    <property type="entry name" value="NTF2-like"/>
    <property type="match status" value="1"/>
</dbReference>
<dbReference type="InterPro" id="IPR007887">
    <property type="entry name" value="MecA_N"/>
</dbReference>
<gene>
    <name evidence="2" type="ORF">AFK71_06115</name>
</gene>
<dbReference type="Pfam" id="PF05223">
    <property type="entry name" value="MecA_N"/>
    <property type="match status" value="1"/>
</dbReference>
<dbReference type="EMBL" id="LGTO01000005">
    <property type="protein sequence ID" value="KNE21253.1"/>
    <property type="molecule type" value="Genomic_DNA"/>
</dbReference>
<proteinExistence type="predicted"/>
<dbReference type="GO" id="GO:0046677">
    <property type="term" value="P:response to antibiotic"/>
    <property type="evidence" value="ECO:0007669"/>
    <property type="project" value="InterPro"/>
</dbReference>